<dbReference type="GO" id="GO:0009055">
    <property type="term" value="F:electron transfer activity"/>
    <property type="evidence" value="ECO:0007669"/>
    <property type="project" value="InterPro"/>
</dbReference>
<sequence length="231" mass="23713">MDNRNNTIAGWALFAGIVALGATIVTGEYFSGKDAEACEDEGGYCPSYVAEATAGGGEAEEEMPVSFYLATADATRGENVFKKCTACHTIAPGGANGIGPALYGVMGNPIAGHAGFAYSDALKGIGGTWTWEEMDAWLARPARYAPGTKMSFAGLGDPQERADLLLYLNQNDGSPLAVPPPPPPVSEEEAAAEDAAAEGDAQLAEDSPELEAGVGEVAEGPDGGLNVPEKQ</sequence>
<dbReference type="InterPro" id="IPR002327">
    <property type="entry name" value="Cyt_c_1A/1B"/>
</dbReference>
<protein>
    <submittedName>
        <fullName evidence="9">Cytochrome c</fullName>
    </submittedName>
</protein>
<dbReference type="Gene3D" id="1.10.760.10">
    <property type="entry name" value="Cytochrome c-like domain"/>
    <property type="match status" value="1"/>
</dbReference>
<keyword evidence="10" id="KW-1185">Reference proteome</keyword>
<feature type="domain" description="Cytochrome c" evidence="8">
    <location>
        <begin position="72"/>
        <end position="172"/>
    </location>
</feature>
<evidence type="ECO:0000256" key="2">
    <source>
        <dbReference type="ARBA" id="ARBA00022617"/>
    </source>
</evidence>
<feature type="compositionally biased region" description="Acidic residues" evidence="7">
    <location>
        <begin position="186"/>
        <end position="197"/>
    </location>
</feature>
<dbReference type="GO" id="GO:0046872">
    <property type="term" value="F:metal ion binding"/>
    <property type="evidence" value="ECO:0007669"/>
    <property type="project" value="UniProtKB-KW"/>
</dbReference>
<evidence type="ECO:0000256" key="7">
    <source>
        <dbReference type="SAM" id="MobiDB-lite"/>
    </source>
</evidence>
<dbReference type="SUPFAM" id="SSF46626">
    <property type="entry name" value="Cytochrome c"/>
    <property type="match status" value="1"/>
</dbReference>
<evidence type="ECO:0000256" key="5">
    <source>
        <dbReference type="ARBA" id="ARBA00023004"/>
    </source>
</evidence>
<evidence type="ECO:0000256" key="1">
    <source>
        <dbReference type="ARBA" id="ARBA00022448"/>
    </source>
</evidence>
<reference evidence="9 10" key="1">
    <citation type="submission" date="2020-08" db="EMBL/GenBank/DDBJ databases">
        <title>Genomic Encyclopedia of Type Strains, Phase IV (KMG-IV): sequencing the most valuable type-strain genomes for metagenomic binning, comparative biology and taxonomic classification.</title>
        <authorList>
            <person name="Goeker M."/>
        </authorList>
    </citation>
    <scope>NUCLEOTIDE SEQUENCE [LARGE SCALE GENOMIC DNA]</scope>
    <source>
        <strain evidence="9 10">DSM 24194</strain>
    </source>
</reference>
<gene>
    <name evidence="9" type="ORF">FHS50_001501</name>
</gene>
<dbReference type="EMBL" id="JACICF010000001">
    <property type="protein sequence ID" value="MBB3764478.1"/>
    <property type="molecule type" value="Genomic_DNA"/>
</dbReference>
<evidence type="ECO:0000259" key="8">
    <source>
        <dbReference type="PROSITE" id="PS51007"/>
    </source>
</evidence>
<evidence type="ECO:0000313" key="9">
    <source>
        <dbReference type="EMBL" id="MBB3764478.1"/>
    </source>
</evidence>
<feature type="compositionally biased region" description="Low complexity" evidence="7">
    <location>
        <begin position="198"/>
        <end position="220"/>
    </location>
</feature>
<accession>A0A839Z1N7</accession>
<keyword evidence="4" id="KW-0249">Electron transport</keyword>
<keyword evidence="5 6" id="KW-0408">Iron</keyword>
<evidence type="ECO:0000256" key="6">
    <source>
        <dbReference type="PROSITE-ProRule" id="PRU00433"/>
    </source>
</evidence>
<dbReference type="Pfam" id="PF00034">
    <property type="entry name" value="Cytochrom_C"/>
    <property type="match status" value="1"/>
</dbReference>
<keyword evidence="1" id="KW-0813">Transport</keyword>
<name>A0A839Z1N7_9SPHN</name>
<dbReference type="InterPro" id="IPR009056">
    <property type="entry name" value="Cyt_c-like_dom"/>
</dbReference>
<organism evidence="9 10">
    <name type="scientific">Sphingomicrobium lutaoense</name>
    <dbReference type="NCBI Taxonomy" id="515949"/>
    <lineage>
        <taxon>Bacteria</taxon>
        <taxon>Pseudomonadati</taxon>
        <taxon>Pseudomonadota</taxon>
        <taxon>Alphaproteobacteria</taxon>
        <taxon>Sphingomonadales</taxon>
        <taxon>Sphingomonadaceae</taxon>
        <taxon>Sphingomicrobium</taxon>
    </lineage>
</organism>
<keyword evidence="3 6" id="KW-0479">Metal-binding</keyword>
<feature type="region of interest" description="Disordered" evidence="7">
    <location>
        <begin position="171"/>
        <end position="231"/>
    </location>
</feature>
<dbReference type="GO" id="GO:0020037">
    <property type="term" value="F:heme binding"/>
    <property type="evidence" value="ECO:0007669"/>
    <property type="project" value="InterPro"/>
</dbReference>
<evidence type="ECO:0000256" key="4">
    <source>
        <dbReference type="ARBA" id="ARBA00022982"/>
    </source>
</evidence>
<evidence type="ECO:0000313" key="10">
    <source>
        <dbReference type="Proteomes" id="UP000578569"/>
    </source>
</evidence>
<keyword evidence="2 6" id="KW-0349">Heme</keyword>
<evidence type="ECO:0000256" key="3">
    <source>
        <dbReference type="ARBA" id="ARBA00022723"/>
    </source>
</evidence>
<proteinExistence type="predicted"/>
<comment type="caution">
    <text evidence="9">The sequence shown here is derived from an EMBL/GenBank/DDBJ whole genome shotgun (WGS) entry which is preliminary data.</text>
</comment>
<dbReference type="PANTHER" id="PTHR11961">
    <property type="entry name" value="CYTOCHROME C"/>
    <property type="match status" value="1"/>
</dbReference>
<dbReference type="PRINTS" id="PR00604">
    <property type="entry name" value="CYTCHRMECIAB"/>
</dbReference>
<dbReference type="AlphaFoldDB" id="A0A839Z1N7"/>
<dbReference type="PROSITE" id="PS51007">
    <property type="entry name" value="CYTC"/>
    <property type="match status" value="1"/>
</dbReference>
<dbReference type="InterPro" id="IPR036909">
    <property type="entry name" value="Cyt_c-like_dom_sf"/>
</dbReference>
<dbReference type="RefSeq" id="WP_183933734.1">
    <property type="nucleotide sequence ID" value="NZ_JACICF010000001.1"/>
</dbReference>
<dbReference type="Proteomes" id="UP000578569">
    <property type="component" value="Unassembled WGS sequence"/>
</dbReference>